<dbReference type="Proteomes" id="UP001375240">
    <property type="component" value="Unassembled WGS sequence"/>
</dbReference>
<protein>
    <recommendedName>
        <fullName evidence="3">J domain-containing protein</fullName>
    </recommendedName>
</protein>
<evidence type="ECO:0000259" key="3">
    <source>
        <dbReference type="PROSITE" id="PS50076"/>
    </source>
</evidence>
<feature type="region of interest" description="Disordered" evidence="1">
    <location>
        <begin position="66"/>
        <end position="115"/>
    </location>
</feature>
<dbReference type="PRINTS" id="PR00625">
    <property type="entry name" value="JDOMAIN"/>
</dbReference>
<feature type="compositionally biased region" description="Low complexity" evidence="1">
    <location>
        <begin position="102"/>
        <end position="112"/>
    </location>
</feature>
<name>A0AAV9V2T6_9PEZI</name>
<dbReference type="SUPFAM" id="SSF46565">
    <property type="entry name" value="Chaperone J-domain"/>
    <property type="match status" value="1"/>
</dbReference>
<gene>
    <name evidence="4" type="ORF">TWF696_005333</name>
</gene>
<organism evidence="4 5">
    <name type="scientific">Orbilia brochopaga</name>
    <dbReference type="NCBI Taxonomy" id="3140254"/>
    <lineage>
        <taxon>Eukaryota</taxon>
        <taxon>Fungi</taxon>
        <taxon>Dikarya</taxon>
        <taxon>Ascomycota</taxon>
        <taxon>Pezizomycotina</taxon>
        <taxon>Orbiliomycetes</taxon>
        <taxon>Orbiliales</taxon>
        <taxon>Orbiliaceae</taxon>
        <taxon>Orbilia</taxon>
    </lineage>
</organism>
<dbReference type="Gene3D" id="1.10.287.110">
    <property type="entry name" value="DnaJ domain"/>
    <property type="match status" value="1"/>
</dbReference>
<dbReference type="SMART" id="SM00271">
    <property type="entry name" value="DnaJ"/>
    <property type="match status" value="1"/>
</dbReference>
<dbReference type="PROSITE" id="PS50076">
    <property type="entry name" value="DNAJ_2"/>
    <property type="match status" value="1"/>
</dbReference>
<keyword evidence="2" id="KW-0472">Membrane</keyword>
<evidence type="ECO:0000256" key="1">
    <source>
        <dbReference type="SAM" id="MobiDB-lite"/>
    </source>
</evidence>
<feature type="compositionally biased region" description="Gly residues" evidence="1">
    <location>
        <begin position="90"/>
        <end position="101"/>
    </location>
</feature>
<proteinExistence type="predicted"/>
<dbReference type="InterPro" id="IPR036869">
    <property type="entry name" value="J_dom_sf"/>
</dbReference>
<dbReference type="AlphaFoldDB" id="A0AAV9V2T6"/>
<keyword evidence="2" id="KW-0812">Transmembrane</keyword>
<accession>A0AAV9V2T6</accession>
<evidence type="ECO:0000313" key="4">
    <source>
        <dbReference type="EMBL" id="KAK6353365.1"/>
    </source>
</evidence>
<feature type="domain" description="J" evidence="3">
    <location>
        <begin position="7"/>
        <end position="76"/>
    </location>
</feature>
<comment type="caution">
    <text evidence="4">The sequence shown here is derived from an EMBL/GenBank/DDBJ whole genome shotgun (WGS) entry which is preliminary data.</text>
</comment>
<dbReference type="InterPro" id="IPR050817">
    <property type="entry name" value="DjlA_DnaK_co-chaperone"/>
</dbReference>
<keyword evidence="5" id="KW-1185">Reference proteome</keyword>
<feature type="transmembrane region" description="Helical" evidence="2">
    <location>
        <begin position="143"/>
        <end position="172"/>
    </location>
</feature>
<sequence>MASVDVDYYEILGVSPNATPQEIRRAYKVQALKTHPDRLPANHPDRPARTREFQLVNDAYYTLSDPTRKRDYDATRPARRTGRRQSKEGAPGGWADTGGMPGASASGRPSGGQWRDEQFGEFFEEMMAEEGIGNEVRERKGKFWSLIGAISGAILGFIIYNTTGFLLGLVIGNRLGAIRDKKGKSVYEVFQEMPQSDKMRILSELAAKVLAGAMAS</sequence>
<keyword evidence="2" id="KW-1133">Transmembrane helix</keyword>
<dbReference type="InterPro" id="IPR001623">
    <property type="entry name" value="DnaJ_domain"/>
</dbReference>
<reference evidence="4 5" key="1">
    <citation type="submission" date="2019-10" db="EMBL/GenBank/DDBJ databases">
        <authorList>
            <person name="Palmer J.M."/>
        </authorList>
    </citation>
    <scope>NUCLEOTIDE SEQUENCE [LARGE SCALE GENOMIC DNA]</scope>
    <source>
        <strain evidence="4 5">TWF696</strain>
    </source>
</reference>
<feature type="compositionally biased region" description="Basic and acidic residues" evidence="1">
    <location>
        <begin position="66"/>
        <end position="76"/>
    </location>
</feature>
<dbReference type="PANTHER" id="PTHR24074">
    <property type="entry name" value="CO-CHAPERONE PROTEIN DJLA"/>
    <property type="match status" value="1"/>
</dbReference>
<dbReference type="CDD" id="cd06257">
    <property type="entry name" value="DnaJ"/>
    <property type="match status" value="1"/>
</dbReference>
<evidence type="ECO:0000313" key="5">
    <source>
        <dbReference type="Proteomes" id="UP001375240"/>
    </source>
</evidence>
<dbReference type="EMBL" id="JAVHNQ010000003">
    <property type="protein sequence ID" value="KAK6353365.1"/>
    <property type="molecule type" value="Genomic_DNA"/>
</dbReference>
<evidence type="ECO:0000256" key="2">
    <source>
        <dbReference type="SAM" id="Phobius"/>
    </source>
</evidence>
<dbReference type="Pfam" id="PF00226">
    <property type="entry name" value="DnaJ"/>
    <property type="match status" value="1"/>
</dbReference>